<keyword evidence="7" id="KW-1185">Reference proteome</keyword>
<feature type="active site" evidence="4">
    <location>
        <position position="246"/>
    </location>
</feature>
<dbReference type="InterPro" id="IPR010102">
    <property type="entry name" value="Succ_semiAld_DH"/>
</dbReference>
<dbReference type="Gene3D" id="3.40.309.10">
    <property type="entry name" value="Aldehyde Dehydrogenase, Chain A, domain 2"/>
    <property type="match status" value="1"/>
</dbReference>
<comment type="caution">
    <text evidence="6">The sequence shown here is derived from an EMBL/GenBank/DDBJ whole genome shotgun (WGS) entry which is preliminary data.</text>
</comment>
<dbReference type="NCBIfam" id="TIGR01780">
    <property type="entry name" value="SSADH"/>
    <property type="match status" value="1"/>
</dbReference>
<evidence type="ECO:0000313" key="6">
    <source>
        <dbReference type="EMBL" id="TLS37872.1"/>
    </source>
</evidence>
<feature type="domain" description="Aldehyde dehydrogenase" evidence="5">
    <location>
        <begin position="11"/>
        <end position="470"/>
    </location>
</feature>
<evidence type="ECO:0000313" key="7">
    <source>
        <dbReference type="Proteomes" id="UP000308230"/>
    </source>
</evidence>
<dbReference type="SUPFAM" id="SSF53720">
    <property type="entry name" value="ALDH-like"/>
    <property type="match status" value="1"/>
</dbReference>
<sequence length="475" mass="51609">MDKKMYINGEWTGGDLEKLEVRNPATGEVYGSVPMAGEKETRKAIDAAYRAFDSWSQLTAYDRADYLKKLTRLLLENEDEVAEIMTKEMGKPLHESKGEVQYAASYLEWFAEEGKRMYGRIIPPHKQGKHMEVRKQPVGVVGAITPWNFPAAMITRKLGPALAAGCTFVVKPPEETPLTAIKLVELCEEAGIPKGVVNLVTGDPKAIGGELLSNPHVRKITFTGSTQVGKLLMKQAADSVKKISLELGGHAPIIVLDDADVDKAVDGVLASKFRNGGQTCICGNRVYVHEDIHDEFVDKFVKKTKELQVGDGMEEGTMIGPIINKAGFEKIDKHVRNAENQGAEIAAGGEGYEKDGAYFYKPTVLTGVKPAMLIMNEETFGPVAPIQKISSIDEGIKYANQTPFGLAAYVFTESVSKGNKVVNALDYGIIGWNDGVPSAAQAPFGGMKQSGLGREGGKEGLEDYLETKYVSIGTE</sequence>
<dbReference type="PANTHER" id="PTHR43353:SF5">
    <property type="entry name" value="SUCCINATE-SEMIALDEHYDE DEHYDROGENASE, MITOCHONDRIAL"/>
    <property type="match status" value="1"/>
</dbReference>
<dbReference type="FunFam" id="3.40.605.10:FF:000026">
    <property type="entry name" value="Aldehyde dehydrogenase, putative"/>
    <property type="match status" value="1"/>
</dbReference>
<dbReference type="InterPro" id="IPR016160">
    <property type="entry name" value="Ald_DH_CS_CYS"/>
</dbReference>
<reference evidence="6 7" key="1">
    <citation type="submission" date="2019-04" db="EMBL/GenBank/DDBJ databases">
        <title>Bacillus caeni sp. nov., a bacterium isolated from mangrove sediment.</title>
        <authorList>
            <person name="Huang H."/>
            <person name="Mo K."/>
            <person name="Hu Y."/>
        </authorList>
    </citation>
    <scope>NUCLEOTIDE SEQUENCE [LARGE SCALE GENOMIC DNA]</scope>
    <source>
        <strain evidence="6 7">HB172195</strain>
    </source>
</reference>
<dbReference type="Pfam" id="PF00171">
    <property type="entry name" value="Aldedh"/>
    <property type="match status" value="1"/>
</dbReference>
<organism evidence="6 7">
    <name type="scientific">Exobacillus caeni</name>
    <dbReference type="NCBI Taxonomy" id="2574798"/>
    <lineage>
        <taxon>Bacteria</taxon>
        <taxon>Bacillati</taxon>
        <taxon>Bacillota</taxon>
        <taxon>Bacilli</taxon>
        <taxon>Bacillales</taxon>
        <taxon>Guptibacillaceae</taxon>
        <taxon>Exobacillus</taxon>
    </lineage>
</organism>
<evidence type="ECO:0000256" key="4">
    <source>
        <dbReference type="PIRSR" id="PIRSR036492-1"/>
    </source>
</evidence>
<evidence type="ECO:0000256" key="2">
    <source>
        <dbReference type="ARBA" id="ARBA00023002"/>
    </source>
</evidence>
<dbReference type="PANTHER" id="PTHR43353">
    <property type="entry name" value="SUCCINATE-SEMIALDEHYDE DEHYDROGENASE, MITOCHONDRIAL"/>
    <property type="match status" value="1"/>
</dbReference>
<proteinExistence type="inferred from homology"/>
<dbReference type="PROSITE" id="PS00070">
    <property type="entry name" value="ALDEHYDE_DEHYDR_CYS"/>
    <property type="match status" value="1"/>
</dbReference>
<feature type="active site" evidence="4">
    <location>
        <position position="280"/>
    </location>
</feature>
<dbReference type="InterPro" id="IPR016162">
    <property type="entry name" value="Ald_DH_N"/>
</dbReference>
<evidence type="ECO:0000256" key="3">
    <source>
        <dbReference type="PIRNR" id="PIRNR036492"/>
    </source>
</evidence>
<keyword evidence="2 3" id="KW-0560">Oxidoreductase</keyword>
<dbReference type="OrthoDB" id="9762913at2"/>
<dbReference type="Gene3D" id="3.40.605.10">
    <property type="entry name" value="Aldehyde Dehydrogenase, Chain A, domain 1"/>
    <property type="match status" value="1"/>
</dbReference>
<evidence type="ECO:0000256" key="1">
    <source>
        <dbReference type="ARBA" id="ARBA00009986"/>
    </source>
</evidence>
<dbReference type="InterPro" id="IPR015590">
    <property type="entry name" value="Aldehyde_DH_dom"/>
</dbReference>
<dbReference type="InterPro" id="IPR016163">
    <property type="entry name" value="Ald_DH_C"/>
</dbReference>
<dbReference type="EMBL" id="SWLG01000005">
    <property type="protein sequence ID" value="TLS37872.1"/>
    <property type="molecule type" value="Genomic_DNA"/>
</dbReference>
<dbReference type="FunFam" id="3.40.605.10:FF:000005">
    <property type="entry name" value="Succinate-semialdehyde dehydrogenase I"/>
    <property type="match status" value="1"/>
</dbReference>
<dbReference type="GO" id="GO:0009450">
    <property type="term" value="P:gamma-aminobutyric acid catabolic process"/>
    <property type="evidence" value="ECO:0007669"/>
    <property type="project" value="InterPro"/>
</dbReference>
<dbReference type="Proteomes" id="UP000308230">
    <property type="component" value="Unassembled WGS sequence"/>
</dbReference>
<dbReference type="InterPro" id="IPR016161">
    <property type="entry name" value="Ald_DH/histidinol_DH"/>
</dbReference>
<dbReference type="FunFam" id="3.40.309.10:FF:000004">
    <property type="entry name" value="Succinate-semialdehyde dehydrogenase I"/>
    <property type="match status" value="1"/>
</dbReference>
<dbReference type="GO" id="GO:0006081">
    <property type="term" value="P:aldehyde metabolic process"/>
    <property type="evidence" value="ECO:0007669"/>
    <property type="project" value="InterPro"/>
</dbReference>
<dbReference type="InterPro" id="IPR050740">
    <property type="entry name" value="Aldehyde_DH_Superfamily"/>
</dbReference>
<dbReference type="PIRSF" id="PIRSF036492">
    <property type="entry name" value="ALDH"/>
    <property type="match status" value="1"/>
</dbReference>
<dbReference type="RefSeq" id="WP_138125370.1">
    <property type="nucleotide sequence ID" value="NZ_SWLG01000005.1"/>
</dbReference>
<dbReference type="CDD" id="cd07103">
    <property type="entry name" value="ALDH_F5_SSADH_GabD"/>
    <property type="match status" value="1"/>
</dbReference>
<dbReference type="InterPro" id="IPR012394">
    <property type="entry name" value="Aldehyde_DH_NAD(P)"/>
</dbReference>
<dbReference type="GO" id="GO:0004777">
    <property type="term" value="F:succinate-semialdehyde dehydrogenase (NAD+) activity"/>
    <property type="evidence" value="ECO:0007669"/>
    <property type="project" value="TreeGrafter"/>
</dbReference>
<dbReference type="AlphaFoldDB" id="A0A5R9F2H3"/>
<protein>
    <recommendedName>
        <fullName evidence="3">Aldehyde dehydrogenase</fullName>
    </recommendedName>
</protein>
<comment type="similarity">
    <text evidence="1 3">Belongs to the aldehyde dehydrogenase family.</text>
</comment>
<accession>A0A5R9F2H3</accession>
<gene>
    <name evidence="6" type="ORF">FCL54_08625</name>
</gene>
<name>A0A5R9F2H3_9BACL</name>
<evidence type="ECO:0000259" key="5">
    <source>
        <dbReference type="Pfam" id="PF00171"/>
    </source>
</evidence>